<feature type="compositionally biased region" description="Basic and acidic residues" evidence="1">
    <location>
        <begin position="110"/>
        <end position="144"/>
    </location>
</feature>
<gene>
    <name evidence="3" type="ORF">HF852_02010</name>
</gene>
<evidence type="ECO:0000259" key="2">
    <source>
        <dbReference type="SMART" id="SM00507"/>
    </source>
</evidence>
<evidence type="ECO:0000313" key="4">
    <source>
        <dbReference type="Proteomes" id="UP000589552"/>
    </source>
</evidence>
<protein>
    <submittedName>
        <fullName evidence="3">HNH endonuclease</fullName>
    </submittedName>
</protein>
<sequence>MIVVLCDGPACASIRPWIRSGMRVECRCLCWDKSEMWCEKNPNRCHMFDCRDSNTCMVCGEARGGGMGRLDLRVSFLIHHFLIHHRNYGGIDMAIDHGAFDDDDDEHDTVDEHNTDGEHDDKDHRRNREERAPRKRWATERDEPATNLARARNLNELDLAIAVAPEGDADVASHAASVATRIGAGRGRAMDYCDVGIMLRRMPKLLGPCRSGAWPLWHLTKIADAIVAVSDEHLSDVEDKFLEYLTPRRDFQALPGIRVFTRELRRIVEAIEPVSTPPDEGDAQPITGESYTADNEYPGDYGELRAILRKDRLAEFDATVRAIRESKIKDGHECSLADALMSMCRGDFAGATVTLNVYADGNAGENDLRLWLDGAGWLPKYVTRQWLERADNARLSADSCTGGYVPTDAQKARVRARDGGCRFPGCEVPAHRCQLDHVINFGPGETATWNLQCLCQHHHNMKTSRHWHAEMNPDGTVTWADHAGEVCATTVPHGPIAHIKRQSFDQRSTRLTRTIRAANHAKIRAAAEAAADRAANIAGETQSGEADAAREAHLDDLWANSPAKKSEEWSDDWDDEWDEWKAAGYPDLGDDTDAWDEWAGPWDYEPENNDPEAMARLCEIDPALRMNPGNVRGFRVPKEG</sequence>
<comment type="caution">
    <text evidence="3">The sequence shown here is derived from an EMBL/GenBank/DDBJ whole genome shotgun (WGS) entry which is preliminary data.</text>
</comment>
<proteinExistence type="predicted"/>
<evidence type="ECO:0000313" key="3">
    <source>
        <dbReference type="EMBL" id="NMF08394.1"/>
    </source>
</evidence>
<dbReference type="Proteomes" id="UP000589552">
    <property type="component" value="Unassembled WGS sequence"/>
</dbReference>
<organism evidence="3 4">
    <name type="scientific">Corynebacterium xerosis</name>
    <dbReference type="NCBI Taxonomy" id="1725"/>
    <lineage>
        <taxon>Bacteria</taxon>
        <taxon>Bacillati</taxon>
        <taxon>Actinomycetota</taxon>
        <taxon>Actinomycetes</taxon>
        <taxon>Mycobacteriales</taxon>
        <taxon>Corynebacteriaceae</taxon>
        <taxon>Corynebacterium</taxon>
    </lineage>
</organism>
<keyword evidence="3" id="KW-0255">Endonuclease</keyword>
<accession>A0A7X9SUQ3</accession>
<feature type="region of interest" description="Disordered" evidence="1">
    <location>
        <begin position="104"/>
        <end position="144"/>
    </location>
</feature>
<dbReference type="SMART" id="SM00507">
    <property type="entry name" value="HNHc"/>
    <property type="match status" value="1"/>
</dbReference>
<dbReference type="EMBL" id="JABAGA010000001">
    <property type="protein sequence ID" value="NMF08394.1"/>
    <property type="molecule type" value="Genomic_DNA"/>
</dbReference>
<evidence type="ECO:0000256" key="1">
    <source>
        <dbReference type="SAM" id="MobiDB-lite"/>
    </source>
</evidence>
<reference evidence="3 4" key="1">
    <citation type="submission" date="2020-04" db="EMBL/GenBank/DDBJ databases">
        <authorList>
            <person name="Hitch T.C.A."/>
            <person name="Wylensek D."/>
            <person name="Clavel T."/>
        </authorList>
    </citation>
    <scope>NUCLEOTIDE SEQUENCE [LARGE SCALE GENOMIC DNA]</scope>
    <source>
        <strain evidence="3 4">BL-383-APC-2I</strain>
    </source>
</reference>
<feature type="domain" description="HNH nuclease" evidence="2">
    <location>
        <begin position="409"/>
        <end position="460"/>
    </location>
</feature>
<dbReference type="GO" id="GO:0004519">
    <property type="term" value="F:endonuclease activity"/>
    <property type="evidence" value="ECO:0007669"/>
    <property type="project" value="UniProtKB-KW"/>
</dbReference>
<dbReference type="RefSeq" id="WP_168937204.1">
    <property type="nucleotide sequence ID" value="NZ_JABAGA010000001.1"/>
</dbReference>
<keyword evidence="3" id="KW-0378">Hydrolase</keyword>
<dbReference type="Gene3D" id="1.10.30.50">
    <property type="match status" value="1"/>
</dbReference>
<dbReference type="AlphaFoldDB" id="A0A7X9SUQ3"/>
<name>A0A7X9SUQ3_9CORY</name>
<dbReference type="InterPro" id="IPR003615">
    <property type="entry name" value="HNH_nuc"/>
</dbReference>
<keyword evidence="3" id="KW-0540">Nuclease</keyword>
<dbReference type="CDD" id="cd00085">
    <property type="entry name" value="HNHc"/>
    <property type="match status" value="1"/>
</dbReference>